<evidence type="ECO:0000313" key="1">
    <source>
        <dbReference type="EMBL" id="GBO13141.1"/>
    </source>
</evidence>
<reference evidence="1 2" key="1">
    <citation type="journal article" date="2019" name="Sci. Rep.">
        <title>Orb-weaving spider Araneus ventricosus genome elucidates the spidroin gene catalogue.</title>
        <authorList>
            <person name="Kono N."/>
            <person name="Nakamura H."/>
            <person name="Ohtoshi R."/>
            <person name="Moran D.A.P."/>
            <person name="Shinohara A."/>
            <person name="Yoshida Y."/>
            <person name="Fujiwara M."/>
            <person name="Mori M."/>
            <person name="Tomita M."/>
            <person name="Arakawa K."/>
        </authorList>
    </citation>
    <scope>NUCLEOTIDE SEQUENCE [LARGE SCALE GENOMIC DNA]</scope>
</reference>
<dbReference type="Proteomes" id="UP000499080">
    <property type="component" value="Unassembled WGS sequence"/>
</dbReference>
<protein>
    <submittedName>
        <fullName evidence="1">Uncharacterized protein</fullName>
    </submittedName>
</protein>
<sequence length="94" mass="10386">MQGAIIRNRMRRKSVFINLEAFPPCFPNGWIPIIESRDVESGEVRGAIALGYSNFRAVVSRNSPPCPSLSKLNCNTEDSTSTKLGNTIIKAIYV</sequence>
<dbReference type="EMBL" id="BGPR01037524">
    <property type="protein sequence ID" value="GBO13141.1"/>
    <property type="molecule type" value="Genomic_DNA"/>
</dbReference>
<evidence type="ECO:0000313" key="2">
    <source>
        <dbReference type="Proteomes" id="UP000499080"/>
    </source>
</evidence>
<accession>A0A4Y2ULY8</accession>
<comment type="caution">
    <text evidence="1">The sequence shown here is derived from an EMBL/GenBank/DDBJ whole genome shotgun (WGS) entry which is preliminary data.</text>
</comment>
<gene>
    <name evidence="1" type="ORF">AVEN_236109_1</name>
</gene>
<name>A0A4Y2ULY8_ARAVE</name>
<proteinExistence type="predicted"/>
<organism evidence="1 2">
    <name type="scientific">Araneus ventricosus</name>
    <name type="common">Orbweaver spider</name>
    <name type="synonym">Epeira ventricosa</name>
    <dbReference type="NCBI Taxonomy" id="182803"/>
    <lineage>
        <taxon>Eukaryota</taxon>
        <taxon>Metazoa</taxon>
        <taxon>Ecdysozoa</taxon>
        <taxon>Arthropoda</taxon>
        <taxon>Chelicerata</taxon>
        <taxon>Arachnida</taxon>
        <taxon>Araneae</taxon>
        <taxon>Araneomorphae</taxon>
        <taxon>Entelegynae</taxon>
        <taxon>Araneoidea</taxon>
        <taxon>Araneidae</taxon>
        <taxon>Araneus</taxon>
    </lineage>
</organism>
<dbReference type="AlphaFoldDB" id="A0A4Y2ULY8"/>
<keyword evidence="2" id="KW-1185">Reference proteome</keyword>